<dbReference type="KEGG" id="rlg:Rleg_3534"/>
<dbReference type="HOGENOM" id="CLU_3358080_0_0_5"/>
<organism evidence="1 2">
    <name type="scientific">Rhizobium leguminosarum bv. trifolii (strain WSM1325)</name>
    <dbReference type="NCBI Taxonomy" id="395491"/>
    <lineage>
        <taxon>Bacteria</taxon>
        <taxon>Pseudomonadati</taxon>
        <taxon>Pseudomonadota</taxon>
        <taxon>Alphaproteobacteria</taxon>
        <taxon>Hyphomicrobiales</taxon>
        <taxon>Rhizobiaceae</taxon>
        <taxon>Rhizobium/Agrobacterium group</taxon>
        <taxon>Rhizobium</taxon>
    </lineage>
</organism>
<evidence type="ECO:0000313" key="1">
    <source>
        <dbReference type="EMBL" id="ACS57780.1"/>
    </source>
</evidence>
<dbReference type="AlphaFoldDB" id="C6AVV8"/>
<gene>
    <name evidence="1" type="ordered locus">Rleg_3534</name>
</gene>
<protein>
    <submittedName>
        <fullName evidence="1">Uncharacterized protein</fullName>
    </submittedName>
</protein>
<reference evidence="1 2" key="1">
    <citation type="journal article" date="2010" name="Stand. Genomic Sci.">
        <title>Complete genome sequence of Rhizobium leguminosarum bv. trifolii strain WSM1325, an effective microsymbiont of annual Mediterranean clovers.</title>
        <authorList>
            <person name="Reeve W."/>
            <person name="O'Hara G."/>
            <person name="Chain P."/>
            <person name="Ardley J."/>
            <person name="Brau L."/>
            <person name="Nandesena K."/>
            <person name="Tiwari R."/>
            <person name="Copeland A."/>
            <person name="Nolan M."/>
            <person name="Han C."/>
            <person name="Brettin T."/>
            <person name="Land M."/>
            <person name="Ovchinikova G."/>
            <person name="Ivanova N."/>
            <person name="Mavromatis K."/>
            <person name="Markowitz V."/>
            <person name="Kyrpides N."/>
            <person name="Melino V."/>
            <person name="Denton M."/>
            <person name="Yates R."/>
            <person name="Howieson J."/>
        </authorList>
    </citation>
    <scope>NUCLEOTIDE SEQUENCE [LARGE SCALE GENOMIC DNA]</scope>
    <source>
        <strain evidence="1 2">WSM1325</strain>
    </source>
</reference>
<dbReference type="EMBL" id="CP001622">
    <property type="protein sequence ID" value="ACS57780.1"/>
    <property type="molecule type" value="Genomic_DNA"/>
</dbReference>
<evidence type="ECO:0000313" key="2">
    <source>
        <dbReference type="Proteomes" id="UP000002256"/>
    </source>
</evidence>
<sequence length="36" mass="4078">MLAARETGPLFVAVPSERNQLSPLWHLFVHCPDEIC</sequence>
<name>C6AVV8_RHILS</name>
<proteinExistence type="predicted"/>
<accession>C6AVV8</accession>
<dbReference type="Proteomes" id="UP000002256">
    <property type="component" value="Chromosome"/>
</dbReference>